<dbReference type="OrthoDB" id="6428208at2"/>
<evidence type="ECO:0000256" key="1">
    <source>
        <dbReference type="ARBA" id="ARBA00008490"/>
    </source>
</evidence>
<dbReference type="PANTHER" id="PTHR38108:SF1">
    <property type="entry name" value="UPF0319 PROTEIN YCCT"/>
    <property type="match status" value="1"/>
</dbReference>
<evidence type="ECO:0000256" key="3">
    <source>
        <dbReference type="SAM" id="SignalP"/>
    </source>
</evidence>
<proteinExistence type="inferred from homology"/>
<evidence type="ECO:0000313" key="4">
    <source>
        <dbReference type="EMBL" id="KFD18155.1"/>
    </source>
</evidence>
<evidence type="ECO:0000256" key="2">
    <source>
        <dbReference type="ARBA" id="ARBA00022729"/>
    </source>
</evidence>
<dbReference type="Pfam" id="PF09829">
    <property type="entry name" value="DUF2057"/>
    <property type="match status" value="1"/>
</dbReference>
<organism evidence="4 5">
    <name type="scientific">Tatumella ptyseos ATCC 33301</name>
    <dbReference type="NCBI Taxonomy" id="1005995"/>
    <lineage>
        <taxon>Bacteria</taxon>
        <taxon>Pseudomonadati</taxon>
        <taxon>Pseudomonadota</taxon>
        <taxon>Gammaproteobacteria</taxon>
        <taxon>Enterobacterales</taxon>
        <taxon>Erwiniaceae</taxon>
        <taxon>Tatumella</taxon>
    </lineage>
</organism>
<comment type="similarity">
    <text evidence="1">Belongs to the UPF0319 family.</text>
</comment>
<sequence>MKFVAAVFCLLLGMYTSATMAVSFRINPEINLLVLDGNKLPGSLLKGAESIELEQGQHQILFTRVSAPRSPMFILTFTAESHSVSMVFPPASSLSECDTSENLPLRLVDENDENIAALQDHLSEIPDDDYVRAVSSYNLQNRKASVKKFSLPSETNDARAEKVSDSTVPVEAAQPSRGSLQAILLWLREFRTS</sequence>
<dbReference type="PANTHER" id="PTHR38108">
    <property type="entry name" value="UPF0319 PROTEIN YCCT"/>
    <property type="match status" value="1"/>
</dbReference>
<accession>A0A085JCF9</accession>
<dbReference type="EMBL" id="JMPR01000039">
    <property type="protein sequence ID" value="KFD18155.1"/>
    <property type="molecule type" value="Genomic_DNA"/>
</dbReference>
<name>A0A085JCF9_9GAMM</name>
<dbReference type="eggNOG" id="COG3110">
    <property type="taxonomic scope" value="Bacteria"/>
</dbReference>
<feature type="chain" id="PRO_5001793424" evidence="3">
    <location>
        <begin position="21"/>
        <end position="193"/>
    </location>
</feature>
<comment type="caution">
    <text evidence="4">The sequence shown here is derived from an EMBL/GenBank/DDBJ whole genome shotgun (WGS) entry which is preliminary data.</text>
</comment>
<keyword evidence="5" id="KW-1185">Reference proteome</keyword>
<protein>
    <submittedName>
        <fullName evidence="4">Uncharacterized UPF0319 family protein</fullName>
    </submittedName>
</protein>
<dbReference type="RefSeq" id="WP_025902811.1">
    <property type="nucleotide sequence ID" value="NZ_ATMJ01000046.1"/>
</dbReference>
<dbReference type="Proteomes" id="UP000028602">
    <property type="component" value="Unassembled WGS sequence"/>
</dbReference>
<dbReference type="InterPro" id="IPR018635">
    <property type="entry name" value="UPF0319"/>
</dbReference>
<reference evidence="4 5" key="1">
    <citation type="submission" date="2014-05" db="EMBL/GenBank/DDBJ databases">
        <title>ATOL: Assembling a taxonomically balanced genome-scale reconstruction of the evolutionary history of the Enterobacteriaceae.</title>
        <authorList>
            <person name="Plunkett G.III."/>
            <person name="Neeno-Eckwall E.C."/>
            <person name="Glasner J.D."/>
            <person name="Perna N.T."/>
        </authorList>
    </citation>
    <scope>NUCLEOTIDE SEQUENCE [LARGE SCALE GENOMIC DNA]</scope>
    <source>
        <strain evidence="4 5">ATCC 33301</strain>
    </source>
</reference>
<dbReference type="AlphaFoldDB" id="A0A085JCF9"/>
<evidence type="ECO:0000313" key="5">
    <source>
        <dbReference type="Proteomes" id="UP000028602"/>
    </source>
</evidence>
<keyword evidence="2 3" id="KW-0732">Signal</keyword>
<gene>
    <name evidence="4" type="ORF">GTPT_2690</name>
</gene>
<feature type="signal peptide" evidence="3">
    <location>
        <begin position="1"/>
        <end position="20"/>
    </location>
</feature>